<keyword evidence="4 9" id="KW-1133">Transmembrane helix</keyword>
<evidence type="ECO:0000256" key="3">
    <source>
        <dbReference type="ARBA" id="ARBA00022692"/>
    </source>
</evidence>
<accession>A0AAN6PHP3</accession>
<dbReference type="InterPro" id="IPR021765">
    <property type="entry name" value="UstYa-like"/>
</dbReference>
<evidence type="ECO:0008006" key="12">
    <source>
        <dbReference type="Google" id="ProtNLM"/>
    </source>
</evidence>
<dbReference type="GO" id="GO:0016020">
    <property type="term" value="C:membrane"/>
    <property type="evidence" value="ECO:0007669"/>
    <property type="project" value="UniProtKB-SubCell"/>
</dbReference>
<evidence type="ECO:0000313" key="10">
    <source>
        <dbReference type="EMBL" id="KAK4039376.1"/>
    </source>
</evidence>
<evidence type="ECO:0000313" key="11">
    <source>
        <dbReference type="Proteomes" id="UP001303115"/>
    </source>
</evidence>
<evidence type="ECO:0000256" key="7">
    <source>
        <dbReference type="ARBA" id="ARBA00023180"/>
    </source>
</evidence>
<evidence type="ECO:0000256" key="2">
    <source>
        <dbReference type="ARBA" id="ARBA00004685"/>
    </source>
</evidence>
<evidence type="ECO:0000256" key="1">
    <source>
        <dbReference type="ARBA" id="ARBA00004167"/>
    </source>
</evidence>
<reference evidence="11" key="1">
    <citation type="journal article" date="2023" name="Mol. Phylogenet. Evol.">
        <title>Genome-scale phylogeny and comparative genomics of the fungal order Sordariales.</title>
        <authorList>
            <person name="Hensen N."/>
            <person name="Bonometti L."/>
            <person name="Westerberg I."/>
            <person name="Brannstrom I.O."/>
            <person name="Guillou S."/>
            <person name="Cros-Aarteil S."/>
            <person name="Calhoun S."/>
            <person name="Haridas S."/>
            <person name="Kuo A."/>
            <person name="Mondo S."/>
            <person name="Pangilinan J."/>
            <person name="Riley R."/>
            <person name="LaButti K."/>
            <person name="Andreopoulos B."/>
            <person name="Lipzen A."/>
            <person name="Chen C."/>
            <person name="Yan M."/>
            <person name="Daum C."/>
            <person name="Ng V."/>
            <person name="Clum A."/>
            <person name="Steindorff A."/>
            <person name="Ohm R.A."/>
            <person name="Martin F."/>
            <person name="Silar P."/>
            <person name="Natvig D.O."/>
            <person name="Lalanne C."/>
            <person name="Gautier V."/>
            <person name="Ament-Velasquez S.L."/>
            <person name="Kruys A."/>
            <person name="Hutchinson M.I."/>
            <person name="Powell A.J."/>
            <person name="Barry K."/>
            <person name="Miller A.N."/>
            <person name="Grigoriev I.V."/>
            <person name="Debuchy R."/>
            <person name="Gladieux P."/>
            <person name="Hiltunen Thoren M."/>
            <person name="Johannesson H."/>
        </authorList>
    </citation>
    <scope>NUCLEOTIDE SEQUENCE [LARGE SCALE GENOMIC DNA]</scope>
    <source>
        <strain evidence="11">CBS 284.82</strain>
    </source>
</reference>
<dbReference type="AlphaFoldDB" id="A0AAN6PHP3"/>
<organism evidence="10 11">
    <name type="scientific">Parachaetomium inaequale</name>
    <dbReference type="NCBI Taxonomy" id="2588326"/>
    <lineage>
        <taxon>Eukaryota</taxon>
        <taxon>Fungi</taxon>
        <taxon>Dikarya</taxon>
        <taxon>Ascomycota</taxon>
        <taxon>Pezizomycotina</taxon>
        <taxon>Sordariomycetes</taxon>
        <taxon>Sordariomycetidae</taxon>
        <taxon>Sordariales</taxon>
        <taxon>Chaetomiaceae</taxon>
        <taxon>Parachaetomium</taxon>
    </lineage>
</organism>
<feature type="transmembrane region" description="Helical" evidence="9">
    <location>
        <begin position="46"/>
        <end position="68"/>
    </location>
</feature>
<evidence type="ECO:0000256" key="6">
    <source>
        <dbReference type="ARBA" id="ARBA00023136"/>
    </source>
</evidence>
<gene>
    <name evidence="10" type="ORF">C8A01DRAFT_36674</name>
</gene>
<keyword evidence="5" id="KW-0843">Virulence</keyword>
<evidence type="ECO:0000256" key="5">
    <source>
        <dbReference type="ARBA" id="ARBA00023026"/>
    </source>
</evidence>
<dbReference type="PANTHER" id="PTHR33365:SF4">
    <property type="entry name" value="CYCLOCHLOROTINE BIOSYNTHESIS PROTEIN O"/>
    <property type="match status" value="1"/>
</dbReference>
<keyword evidence="7" id="KW-0325">Glycoprotein</keyword>
<dbReference type="GO" id="GO:0043386">
    <property type="term" value="P:mycotoxin biosynthetic process"/>
    <property type="evidence" value="ECO:0007669"/>
    <property type="project" value="InterPro"/>
</dbReference>
<comment type="subcellular location">
    <subcellularLocation>
        <location evidence="1">Membrane</location>
        <topology evidence="1">Single-pass membrane protein</topology>
    </subcellularLocation>
</comment>
<name>A0AAN6PHP3_9PEZI</name>
<dbReference type="PANTHER" id="PTHR33365">
    <property type="entry name" value="YALI0B05434P"/>
    <property type="match status" value="1"/>
</dbReference>
<dbReference type="Proteomes" id="UP001303115">
    <property type="component" value="Unassembled WGS sequence"/>
</dbReference>
<proteinExistence type="inferred from homology"/>
<dbReference type="Pfam" id="PF11807">
    <property type="entry name" value="UstYa"/>
    <property type="match status" value="1"/>
</dbReference>
<evidence type="ECO:0000256" key="4">
    <source>
        <dbReference type="ARBA" id="ARBA00022989"/>
    </source>
</evidence>
<keyword evidence="11" id="KW-1185">Reference proteome</keyword>
<evidence type="ECO:0000256" key="9">
    <source>
        <dbReference type="SAM" id="Phobius"/>
    </source>
</evidence>
<dbReference type="EMBL" id="MU854402">
    <property type="protein sequence ID" value="KAK4039376.1"/>
    <property type="molecule type" value="Genomic_DNA"/>
</dbReference>
<evidence type="ECO:0000256" key="8">
    <source>
        <dbReference type="ARBA" id="ARBA00035112"/>
    </source>
</evidence>
<comment type="pathway">
    <text evidence="2">Mycotoxin biosynthesis.</text>
</comment>
<comment type="similarity">
    <text evidence="8">Belongs to the ustYa family.</text>
</comment>
<sequence length="266" mass="30414">MVAGDDYQPVPLLDDEKQSETGSWKTRSSLDAFYQTPPARRISQHWVWIAHIGLLSVSTALFTLSFCLRYARPSSLAVTTQFSTYSPAAPIVQYDTQRYNLTPNMDWSPYVGKGPEVDEAWEQISRVGDMMISLDEVHRLGLSPDSLKITDPKTGKVGYRAAIEVFHQLHCLNLLRQFTWREHYANEGGDIDAPPEDVRGHVDHCLETLRMNLMCQADIGVFTFKVYPELGDDDPWPDFSTLHTCRNFEDIRTWARKRAVTWDDNA</sequence>
<keyword evidence="3 9" id="KW-0812">Transmembrane</keyword>
<keyword evidence="6 9" id="KW-0472">Membrane</keyword>
<protein>
    <recommendedName>
        <fullName evidence="12">Cyclochlorotine biosynthesis protein O</fullName>
    </recommendedName>
</protein>
<comment type="caution">
    <text evidence="10">The sequence shown here is derived from an EMBL/GenBank/DDBJ whole genome shotgun (WGS) entry which is preliminary data.</text>
</comment>